<protein>
    <submittedName>
        <fullName evidence="1">Uncharacterized protein</fullName>
    </submittedName>
</protein>
<proteinExistence type="predicted"/>
<keyword evidence="2" id="KW-1185">Reference proteome</keyword>
<organism evidence="1 2">
    <name type="scientific">Gossypium stocksii</name>
    <dbReference type="NCBI Taxonomy" id="47602"/>
    <lineage>
        <taxon>Eukaryota</taxon>
        <taxon>Viridiplantae</taxon>
        <taxon>Streptophyta</taxon>
        <taxon>Embryophyta</taxon>
        <taxon>Tracheophyta</taxon>
        <taxon>Spermatophyta</taxon>
        <taxon>Magnoliopsida</taxon>
        <taxon>eudicotyledons</taxon>
        <taxon>Gunneridae</taxon>
        <taxon>Pentapetalae</taxon>
        <taxon>rosids</taxon>
        <taxon>malvids</taxon>
        <taxon>Malvales</taxon>
        <taxon>Malvaceae</taxon>
        <taxon>Malvoideae</taxon>
        <taxon>Gossypium</taxon>
    </lineage>
</organism>
<evidence type="ECO:0000313" key="2">
    <source>
        <dbReference type="Proteomes" id="UP000828251"/>
    </source>
</evidence>
<sequence length="346" mass="37904">MVNNNEQTCGDIVAQDNLRLLPRRKRGGKSDVREPLYGDLRGTTTNIGKQLLGFTPFGGGAIEMELPHEFLVRRGVLFSQMGSGCPCASEIRSMCVCSLLVGVASKERVGVLIGNGLQCPFEDEVGCGGVLRDSDGVVRALFSGPVAAKESFTAELSSGFCNGVRVSGVGVKIALVMALILFISALSRASRLPWPQCHVTSFLKMASILFISALSGASRLPWPQCHDTSFLKVASWRWLLEQWCAWEEEAARESCGAKGSLGFPEASNCPGHLGLFAIGPDHWAVLFSFISAWMIPDESEPMLWLTHDEVQQILDEYKKTPKLDCSKKMVNKETYLKERITKAKEQ</sequence>
<comment type="caution">
    <text evidence="1">The sequence shown here is derived from an EMBL/GenBank/DDBJ whole genome shotgun (WGS) entry which is preliminary data.</text>
</comment>
<dbReference type="AlphaFoldDB" id="A0A9D3VJU0"/>
<name>A0A9D3VJU0_9ROSI</name>
<dbReference type="EMBL" id="JAIQCV010000007">
    <property type="protein sequence ID" value="KAH1084388.1"/>
    <property type="molecule type" value="Genomic_DNA"/>
</dbReference>
<gene>
    <name evidence="1" type="ORF">J1N35_024149</name>
</gene>
<accession>A0A9D3VJU0</accession>
<evidence type="ECO:0000313" key="1">
    <source>
        <dbReference type="EMBL" id="KAH1084388.1"/>
    </source>
</evidence>
<dbReference type="Proteomes" id="UP000828251">
    <property type="component" value="Unassembled WGS sequence"/>
</dbReference>
<reference evidence="1 2" key="1">
    <citation type="journal article" date="2021" name="Plant Biotechnol. J.">
        <title>Multi-omics assisted identification of the key and species-specific regulatory components of drought-tolerant mechanisms in Gossypium stocksii.</title>
        <authorList>
            <person name="Yu D."/>
            <person name="Ke L."/>
            <person name="Zhang D."/>
            <person name="Wu Y."/>
            <person name="Sun Y."/>
            <person name="Mei J."/>
            <person name="Sun J."/>
            <person name="Sun Y."/>
        </authorList>
    </citation>
    <scope>NUCLEOTIDE SEQUENCE [LARGE SCALE GENOMIC DNA]</scope>
    <source>
        <strain evidence="2">cv. E1</strain>
        <tissue evidence="1">Leaf</tissue>
    </source>
</reference>